<evidence type="ECO:0000256" key="1">
    <source>
        <dbReference type="SAM" id="SignalP"/>
    </source>
</evidence>
<dbReference type="Proteomes" id="UP000276133">
    <property type="component" value="Unassembled WGS sequence"/>
</dbReference>
<reference evidence="2 3" key="1">
    <citation type="journal article" date="2018" name="Sci. Rep.">
        <title>Genomic signatures of local adaptation to the degree of environmental predictability in rotifers.</title>
        <authorList>
            <person name="Franch-Gras L."/>
            <person name="Hahn C."/>
            <person name="Garcia-Roger E.M."/>
            <person name="Carmona M.J."/>
            <person name="Serra M."/>
            <person name="Gomez A."/>
        </authorList>
    </citation>
    <scope>NUCLEOTIDE SEQUENCE [LARGE SCALE GENOMIC DNA]</scope>
    <source>
        <strain evidence="2">HYR1</strain>
    </source>
</reference>
<feature type="chain" id="PRO_5018183874" evidence="1">
    <location>
        <begin position="24"/>
        <end position="154"/>
    </location>
</feature>
<evidence type="ECO:0000313" key="2">
    <source>
        <dbReference type="EMBL" id="RMZ98603.1"/>
    </source>
</evidence>
<organism evidence="2 3">
    <name type="scientific">Brachionus plicatilis</name>
    <name type="common">Marine rotifer</name>
    <name type="synonym">Brachionus muelleri</name>
    <dbReference type="NCBI Taxonomy" id="10195"/>
    <lineage>
        <taxon>Eukaryota</taxon>
        <taxon>Metazoa</taxon>
        <taxon>Spiralia</taxon>
        <taxon>Gnathifera</taxon>
        <taxon>Rotifera</taxon>
        <taxon>Eurotatoria</taxon>
        <taxon>Monogononta</taxon>
        <taxon>Pseudotrocha</taxon>
        <taxon>Ploima</taxon>
        <taxon>Brachionidae</taxon>
        <taxon>Brachionus</taxon>
    </lineage>
</organism>
<feature type="signal peptide" evidence="1">
    <location>
        <begin position="1"/>
        <end position="23"/>
    </location>
</feature>
<comment type="caution">
    <text evidence="2">The sequence shown here is derived from an EMBL/GenBank/DDBJ whole genome shotgun (WGS) entry which is preliminary data.</text>
</comment>
<accession>A0A3M7PHW6</accession>
<keyword evidence="3" id="KW-1185">Reference proteome</keyword>
<keyword evidence="1" id="KW-0732">Signal</keyword>
<gene>
    <name evidence="2" type="ORF">BpHYR1_051127</name>
</gene>
<protein>
    <submittedName>
        <fullName evidence="2">Uncharacterized protein</fullName>
    </submittedName>
</protein>
<evidence type="ECO:0000313" key="3">
    <source>
        <dbReference type="Proteomes" id="UP000276133"/>
    </source>
</evidence>
<sequence length="154" mass="17637">MNFMILFLIRYCDFALIIESSDAAKLVAKKTLSKQSNLVECSICGEFLKNEKEQFGLTLTDPDNRFVKLTYRLSDRRLDLFANHSISCSEFGIERCLILSLDHLGQGRLAVLKLRVGMATEEAWLYDSTTWLKAMFTSLSSSLLPSWKRSLKRL</sequence>
<dbReference type="AlphaFoldDB" id="A0A3M7PHW6"/>
<proteinExistence type="predicted"/>
<dbReference type="EMBL" id="REGN01010670">
    <property type="protein sequence ID" value="RMZ98603.1"/>
    <property type="molecule type" value="Genomic_DNA"/>
</dbReference>
<name>A0A3M7PHW6_BRAPC</name>